<dbReference type="HOGENOM" id="CLU_1741531_0_0_1"/>
<reference evidence="1" key="1">
    <citation type="submission" date="2013-07" db="EMBL/GenBank/DDBJ databases">
        <title>The genome of an arbuscular mycorrhizal fungus provides insights into the evolution of the oldest plant symbiosis.</title>
        <authorList>
            <consortium name="DOE Joint Genome Institute"/>
            <person name="Tisserant E."/>
            <person name="Malbreil M."/>
            <person name="Kuo A."/>
            <person name="Kohler A."/>
            <person name="Symeonidi A."/>
            <person name="Balestrini R."/>
            <person name="Charron P."/>
            <person name="Duensing N."/>
            <person name="Frei-dit-Frey N."/>
            <person name="Gianinazzi-Pearson V."/>
            <person name="Gilbert B."/>
            <person name="Handa Y."/>
            <person name="Hijri M."/>
            <person name="Kaul R."/>
            <person name="Kawaguchi M."/>
            <person name="Krajinski F."/>
            <person name="Lammers P."/>
            <person name="Lapierre D."/>
            <person name="Masclaux F.G."/>
            <person name="Murat C."/>
            <person name="Morin E."/>
            <person name="Ndikumana S."/>
            <person name="Pagni M."/>
            <person name="Petitpierre D."/>
            <person name="Requena N."/>
            <person name="Rosikiewicz P."/>
            <person name="Riley R."/>
            <person name="Saito K."/>
            <person name="San Clemente H."/>
            <person name="Shapiro H."/>
            <person name="van Tuinen D."/>
            <person name="Becard G."/>
            <person name="Bonfante P."/>
            <person name="Paszkowski U."/>
            <person name="Shachar-Hill Y."/>
            <person name="Young J.P."/>
            <person name="Sanders I.R."/>
            <person name="Henrissat B."/>
            <person name="Rensing S.A."/>
            <person name="Grigoriev I.V."/>
            <person name="Corradi N."/>
            <person name="Roux C."/>
            <person name="Martin F."/>
        </authorList>
    </citation>
    <scope>NUCLEOTIDE SEQUENCE</scope>
    <source>
        <strain evidence="1">DAOM 197198</strain>
    </source>
</reference>
<gene>
    <name evidence="1" type="ORF">GLOINDRAFT_98295</name>
</gene>
<accession>U9TLV2</accession>
<name>U9TLV2_RHIID</name>
<proteinExistence type="predicted"/>
<protein>
    <submittedName>
        <fullName evidence="1">Uncharacterized protein</fullName>
    </submittedName>
</protein>
<dbReference type="AlphaFoldDB" id="U9TLV2"/>
<sequence length="150" mass="17505">MIINKGLTKYREGLQFKRSWNHFSCHKLYVVHVKKTRRVLGYFDDNILLQSKFFWFLIFNEMLCMIATSNIIGSSLVAISDMVRLNFASKRVPYDTEFIKKDSKECKSCVNNFNYVDKSPESILGNLYLNYAYSFVFLRVKIAGIKKAGL</sequence>
<dbReference type="EMBL" id="KI289213">
    <property type="protein sequence ID" value="ESA08427.1"/>
    <property type="molecule type" value="Genomic_DNA"/>
</dbReference>
<organism evidence="1">
    <name type="scientific">Rhizophagus irregularis (strain DAOM 181602 / DAOM 197198 / MUCL 43194)</name>
    <name type="common">Arbuscular mycorrhizal fungus</name>
    <name type="synonym">Glomus intraradices</name>
    <dbReference type="NCBI Taxonomy" id="747089"/>
    <lineage>
        <taxon>Eukaryota</taxon>
        <taxon>Fungi</taxon>
        <taxon>Fungi incertae sedis</taxon>
        <taxon>Mucoromycota</taxon>
        <taxon>Glomeromycotina</taxon>
        <taxon>Glomeromycetes</taxon>
        <taxon>Glomerales</taxon>
        <taxon>Glomeraceae</taxon>
        <taxon>Rhizophagus</taxon>
    </lineage>
</organism>
<evidence type="ECO:0000313" key="1">
    <source>
        <dbReference type="EMBL" id="ESA08427.1"/>
    </source>
</evidence>